<accession>A0A916STW7</accession>
<organism evidence="1 2">
    <name type="scientific">Gordonia jinhuaensis</name>
    <dbReference type="NCBI Taxonomy" id="1517702"/>
    <lineage>
        <taxon>Bacteria</taxon>
        <taxon>Bacillati</taxon>
        <taxon>Actinomycetota</taxon>
        <taxon>Actinomycetes</taxon>
        <taxon>Mycobacteriales</taxon>
        <taxon>Gordoniaceae</taxon>
        <taxon>Gordonia</taxon>
    </lineage>
</organism>
<dbReference type="EMBL" id="BMGC01000001">
    <property type="protein sequence ID" value="GGB16504.1"/>
    <property type="molecule type" value="Genomic_DNA"/>
</dbReference>
<name>A0A916STW7_9ACTN</name>
<reference evidence="1" key="2">
    <citation type="submission" date="2020-09" db="EMBL/GenBank/DDBJ databases">
        <authorList>
            <person name="Sun Q."/>
            <person name="Zhou Y."/>
        </authorList>
    </citation>
    <scope>NUCLEOTIDE SEQUENCE</scope>
    <source>
        <strain evidence="1">CGMCC 1.12827</strain>
    </source>
</reference>
<evidence type="ECO:0000313" key="1">
    <source>
        <dbReference type="EMBL" id="GGB16504.1"/>
    </source>
</evidence>
<protein>
    <submittedName>
        <fullName evidence="1">Uncharacterized protein</fullName>
    </submittedName>
</protein>
<dbReference type="AlphaFoldDB" id="A0A916STW7"/>
<sequence>MHPDGIIGAHPRGSAVGVRGSAVGVYLRFGGAPIFMHTDSQANRLSGKPQPTHSAATIGWEMVRE</sequence>
<proteinExistence type="predicted"/>
<gene>
    <name evidence="1" type="ORF">GCM10011489_00750</name>
</gene>
<keyword evidence="2" id="KW-1185">Reference proteome</keyword>
<reference evidence="1" key="1">
    <citation type="journal article" date="2014" name="Int. J. Syst. Evol. Microbiol.">
        <title>Complete genome sequence of Corynebacterium casei LMG S-19264T (=DSM 44701T), isolated from a smear-ripened cheese.</title>
        <authorList>
            <consortium name="US DOE Joint Genome Institute (JGI-PGF)"/>
            <person name="Walter F."/>
            <person name="Albersmeier A."/>
            <person name="Kalinowski J."/>
            <person name="Ruckert C."/>
        </authorList>
    </citation>
    <scope>NUCLEOTIDE SEQUENCE</scope>
    <source>
        <strain evidence="1">CGMCC 1.12827</strain>
    </source>
</reference>
<comment type="caution">
    <text evidence="1">The sequence shown here is derived from an EMBL/GenBank/DDBJ whole genome shotgun (WGS) entry which is preliminary data.</text>
</comment>
<evidence type="ECO:0000313" key="2">
    <source>
        <dbReference type="Proteomes" id="UP000621454"/>
    </source>
</evidence>
<dbReference type="Proteomes" id="UP000621454">
    <property type="component" value="Unassembled WGS sequence"/>
</dbReference>